<dbReference type="RefSeq" id="WP_078253823.1">
    <property type="nucleotide sequence ID" value="NZ_MUYU01000009.1"/>
</dbReference>
<keyword evidence="1" id="KW-0812">Transmembrane</keyword>
<keyword evidence="3" id="KW-1185">Reference proteome</keyword>
<evidence type="ECO:0000313" key="3">
    <source>
        <dbReference type="Proteomes" id="UP000189800"/>
    </source>
</evidence>
<gene>
    <name evidence="2" type="ORF">B0680_04305</name>
</gene>
<dbReference type="Pfam" id="PF10097">
    <property type="entry name" value="DUF2335"/>
    <property type="match status" value="1"/>
</dbReference>
<dbReference type="OrthoDB" id="6717910at2"/>
<dbReference type="AlphaFoldDB" id="A0A1T0CQM7"/>
<organism evidence="2 3">
    <name type="scientific">Moraxella pluranimalium</name>
    <dbReference type="NCBI Taxonomy" id="470453"/>
    <lineage>
        <taxon>Bacteria</taxon>
        <taxon>Pseudomonadati</taxon>
        <taxon>Pseudomonadota</taxon>
        <taxon>Gammaproteobacteria</taxon>
        <taxon>Moraxellales</taxon>
        <taxon>Moraxellaceae</taxon>
        <taxon>Moraxella</taxon>
    </lineage>
</organism>
<dbReference type="EMBL" id="MUYU01000009">
    <property type="protein sequence ID" value="OOS24655.1"/>
    <property type="molecule type" value="Genomic_DNA"/>
</dbReference>
<comment type="caution">
    <text evidence="2">The sequence shown here is derived from an EMBL/GenBank/DDBJ whole genome shotgun (WGS) entry which is preliminary data.</text>
</comment>
<evidence type="ECO:0000313" key="2">
    <source>
        <dbReference type="EMBL" id="OOS24655.1"/>
    </source>
</evidence>
<keyword evidence="1" id="KW-1133">Transmembrane helix</keyword>
<feature type="transmembrane region" description="Helical" evidence="1">
    <location>
        <begin position="104"/>
        <end position="121"/>
    </location>
</feature>
<sequence length="159" mass="18025">MANNDSLTQADAETEVVETTLTMSHMEVQTPFLPPQYLEEYEKTVPGSAKQMFDMIVTQQEFNMELKRHEIDFNQKNLQRVIDVDHANLAEQKRASQIKSRGQVFSFILSLCLIGLAGWFAYLGHTFLAGTALTLIIGVITVLFLQKQHKEPNPPNNET</sequence>
<keyword evidence="1" id="KW-0472">Membrane</keyword>
<dbReference type="Proteomes" id="UP000189800">
    <property type="component" value="Unassembled WGS sequence"/>
</dbReference>
<name>A0A1T0CQM7_9GAMM</name>
<dbReference type="STRING" id="470453.B0680_04305"/>
<evidence type="ECO:0008006" key="4">
    <source>
        <dbReference type="Google" id="ProtNLM"/>
    </source>
</evidence>
<dbReference type="InterPro" id="IPR019284">
    <property type="entry name" value="RP532"/>
</dbReference>
<feature type="transmembrane region" description="Helical" evidence="1">
    <location>
        <begin position="127"/>
        <end position="145"/>
    </location>
</feature>
<evidence type="ECO:0000256" key="1">
    <source>
        <dbReference type="SAM" id="Phobius"/>
    </source>
</evidence>
<reference evidence="2 3" key="1">
    <citation type="submission" date="2017-02" db="EMBL/GenBank/DDBJ databases">
        <title>Draft genome sequence of Moraxella pluranimalium CCUG 54913T type strain.</title>
        <authorList>
            <person name="Salva-Serra F."/>
            <person name="Engstrom-Jakobsson H."/>
            <person name="Thorell K."/>
            <person name="Jaen-Luchoro D."/>
            <person name="Gonzales-Siles L."/>
            <person name="Karlsson R."/>
            <person name="Yazdan S."/>
            <person name="Boulund F."/>
            <person name="Johnning A."/>
            <person name="Engstrand L."/>
            <person name="Kristiansson E."/>
            <person name="Moore E."/>
        </authorList>
    </citation>
    <scope>NUCLEOTIDE SEQUENCE [LARGE SCALE GENOMIC DNA]</scope>
    <source>
        <strain evidence="2 3">CCUG 54913</strain>
    </source>
</reference>
<protein>
    <recommendedName>
        <fullName evidence="4">DUF2335 domain-containing protein</fullName>
    </recommendedName>
</protein>
<proteinExistence type="predicted"/>
<accession>A0A1T0CQM7</accession>